<proteinExistence type="predicted"/>
<dbReference type="Pfam" id="PF04794">
    <property type="entry name" value="YdjC"/>
    <property type="match status" value="1"/>
</dbReference>
<dbReference type="RefSeq" id="WP_149890927.1">
    <property type="nucleotide sequence ID" value="NZ_JBHUFA010000001.1"/>
</dbReference>
<keyword evidence="4" id="KW-0460">Magnesium</keyword>
<reference evidence="7" key="1">
    <citation type="journal article" date="2019" name="Int. J. Syst. Evol. Microbiol.">
        <title>The Global Catalogue of Microorganisms (GCM) 10K type strain sequencing project: providing services to taxonomists for standard genome sequencing and annotation.</title>
        <authorList>
            <consortium name="The Broad Institute Genomics Platform"/>
            <consortium name="The Broad Institute Genome Sequencing Center for Infectious Disease"/>
            <person name="Wu L."/>
            <person name="Ma J."/>
        </authorList>
    </citation>
    <scope>NUCLEOTIDE SEQUENCE [LARGE SCALE GENOMIC DNA]</scope>
    <source>
        <strain evidence="7">JCM 3369</strain>
    </source>
</reference>
<dbReference type="InterPro" id="IPR006879">
    <property type="entry name" value="YdjC-like"/>
</dbReference>
<evidence type="ECO:0000256" key="1">
    <source>
        <dbReference type="ARBA" id="ARBA00001946"/>
    </source>
</evidence>
<name>A0ABW4JXD5_9HYPH</name>
<evidence type="ECO:0000256" key="2">
    <source>
        <dbReference type="ARBA" id="ARBA00022723"/>
    </source>
</evidence>
<evidence type="ECO:0000256" key="3">
    <source>
        <dbReference type="ARBA" id="ARBA00022801"/>
    </source>
</evidence>
<keyword evidence="7" id="KW-1185">Reference proteome</keyword>
<gene>
    <name evidence="6" type="ORF">ACFSC7_07375</name>
</gene>
<keyword evidence="3" id="KW-0378">Hydrolase</keyword>
<evidence type="ECO:0000256" key="4">
    <source>
        <dbReference type="ARBA" id="ARBA00022842"/>
    </source>
</evidence>
<keyword evidence="2" id="KW-0479">Metal-binding</keyword>
<organism evidence="6 7">
    <name type="scientific">Roseibium aestuarii</name>
    <dbReference type="NCBI Taxonomy" id="2600299"/>
    <lineage>
        <taxon>Bacteria</taxon>
        <taxon>Pseudomonadati</taxon>
        <taxon>Pseudomonadota</taxon>
        <taxon>Alphaproteobacteria</taxon>
        <taxon>Hyphomicrobiales</taxon>
        <taxon>Stappiaceae</taxon>
        <taxon>Roseibium</taxon>
    </lineage>
</organism>
<accession>A0ABW4JXD5</accession>
<evidence type="ECO:0000313" key="6">
    <source>
        <dbReference type="EMBL" id="MFD1695333.1"/>
    </source>
</evidence>
<sequence length="265" mass="29823">MKKIILGSLDYGLAFGIDRTLRDLLAQGRLSAVGCLVGGDLWPREWKPLHDLVQSGGSRMLVGLSLALSGDVTAPLGERMREAFHGRFPSRARLERQAVLRLLPDEIIHQEIGAQLSAFHDRLGFWPDFIAVREGLMSYGEIQRLVLEAVEGFELPVLPALVGPADGARAARKFRRRAEARGFPVLDWGAPVPEIGEEERLFRQLRHHFDPMSDDTFVATLAGEPDDRLRRAEPVEKLALRDLQRKVLASDRFFQLLDDREVFLT</sequence>
<dbReference type="SUPFAM" id="SSF88713">
    <property type="entry name" value="Glycoside hydrolase/deacetylase"/>
    <property type="match status" value="1"/>
</dbReference>
<dbReference type="Proteomes" id="UP001597327">
    <property type="component" value="Unassembled WGS sequence"/>
</dbReference>
<dbReference type="InterPro" id="IPR011330">
    <property type="entry name" value="Glyco_hydro/deAcase_b/a-brl"/>
</dbReference>
<protein>
    <submittedName>
        <fullName evidence="6">ChbG/HpnK family deacetylase</fullName>
    </submittedName>
</protein>
<comment type="cofactor">
    <cofactor evidence="1">
        <name>Mg(2+)</name>
        <dbReference type="ChEBI" id="CHEBI:18420"/>
    </cofactor>
</comment>
<evidence type="ECO:0000256" key="5">
    <source>
        <dbReference type="ARBA" id="ARBA00023277"/>
    </source>
</evidence>
<dbReference type="Gene3D" id="3.20.20.370">
    <property type="entry name" value="Glycoside hydrolase/deacetylase"/>
    <property type="match status" value="1"/>
</dbReference>
<keyword evidence="5" id="KW-0119">Carbohydrate metabolism</keyword>
<evidence type="ECO:0000313" key="7">
    <source>
        <dbReference type="Proteomes" id="UP001597327"/>
    </source>
</evidence>
<comment type="caution">
    <text evidence="6">The sequence shown here is derived from an EMBL/GenBank/DDBJ whole genome shotgun (WGS) entry which is preliminary data.</text>
</comment>
<dbReference type="EMBL" id="JBHUFA010000001">
    <property type="protein sequence ID" value="MFD1695333.1"/>
    <property type="molecule type" value="Genomic_DNA"/>
</dbReference>